<dbReference type="PROSITE" id="PS51198">
    <property type="entry name" value="UVRD_HELICASE_ATP_BIND"/>
    <property type="match status" value="1"/>
</dbReference>
<keyword evidence="8" id="KW-1185">Reference proteome</keyword>
<dbReference type="InterPro" id="IPR000212">
    <property type="entry name" value="DNA_helicase_UvrD/REP"/>
</dbReference>
<dbReference type="GO" id="GO:0043138">
    <property type="term" value="F:3'-5' DNA helicase activity"/>
    <property type="evidence" value="ECO:0007669"/>
    <property type="project" value="TreeGrafter"/>
</dbReference>
<dbReference type="GO" id="GO:0016787">
    <property type="term" value="F:hydrolase activity"/>
    <property type="evidence" value="ECO:0007669"/>
    <property type="project" value="UniProtKB-UniRule"/>
</dbReference>
<dbReference type="GO" id="GO:0005524">
    <property type="term" value="F:ATP binding"/>
    <property type="evidence" value="ECO:0007669"/>
    <property type="project" value="UniProtKB-UniRule"/>
</dbReference>
<dbReference type="AlphaFoldDB" id="A0A1D9MMW7"/>
<proteinExistence type="predicted"/>
<dbReference type="STRING" id="1912795.BK816_05735"/>
<reference evidence="7 8" key="1">
    <citation type="submission" date="2016-10" db="EMBL/GenBank/DDBJ databases">
        <title>Actinomyces aegypiusis sp. nov., isolated from the Aegypius monachus in Qinghai Tibet Plateau China.</title>
        <authorList>
            <person name="Wang Y."/>
        </authorList>
    </citation>
    <scope>NUCLEOTIDE SEQUENCE [LARGE SCALE GENOMIC DNA]</scope>
    <source>
        <strain evidence="7 8">VUL4_3</strain>
    </source>
</reference>
<feature type="domain" description="UvrD-like helicase ATP-binding" evidence="6">
    <location>
        <begin position="171"/>
        <end position="570"/>
    </location>
</feature>
<keyword evidence="4 5" id="KW-0067">ATP-binding</keyword>
<keyword evidence="1 5" id="KW-0547">Nucleotide-binding</keyword>
<dbReference type="GO" id="GO:0005829">
    <property type="term" value="C:cytosol"/>
    <property type="evidence" value="ECO:0007669"/>
    <property type="project" value="TreeGrafter"/>
</dbReference>
<dbReference type="Proteomes" id="UP000176288">
    <property type="component" value="Chromosome"/>
</dbReference>
<dbReference type="InterPro" id="IPR027417">
    <property type="entry name" value="P-loop_NTPase"/>
</dbReference>
<name>A0A1D9MMW7_9ACTO</name>
<evidence type="ECO:0000313" key="8">
    <source>
        <dbReference type="Proteomes" id="UP000176288"/>
    </source>
</evidence>
<evidence type="ECO:0000256" key="4">
    <source>
        <dbReference type="ARBA" id="ARBA00022840"/>
    </source>
</evidence>
<gene>
    <name evidence="7" type="ORF">BK816_05735</name>
</gene>
<evidence type="ECO:0000256" key="2">
    <source>
        <dbReference type="ARBA" id="ARBA00022801"/>
    </source>
</evidence>
<evidence type="ECO:0000313" key="7">
    <source>
        <dbReference type="EMBL" id="AOZ73490.1"/>
    </source>
</evidence>
<dbReference type="PANTHER" id="PTHR11070">
    <property type="entry name" value="UVRD / RECB / PCRA DNA HELICASE FAMILY MEMBER"/>
    <property type="match status" value="1"/>
</dbReference>
<evidence type="ECO:0000256" key="1">
    <source>
        <dbReference type="ARBA" id="ARBA00022741"/>
    </source>
</evidence>
<sequence>MAEEQKAVDRAYQVLVATRKLYRRRQAEIAAAGAYGTHQARSERDAIANHFGDEAARLEQVEDRLVFGRLHYNDGTDRYIGRVGLQDEHNQRVLMDWRAPAAAAFYQATALHPQGVQWRRHLSTRLRKVIAVEDELLTANGSKTTNLQGEGALLAAMTAARSDHMRDIVATIQAEQDKVIRASSEGVLVVQGGPGTGKTAVALHRAAYLLYAEHKRLQKSGVLLLGPSQTFLRYIEKVLPSLGETGVVARTPATLLPGIKVTATDELAVAKLKGQIRWQDFIARAIRALVRPLPKTYTWRLGNYQAKLTPQMVQEAQKEARSTGEPHNQAWQTYAQSVMDQMWEEMRQADDGAEEKQWVLNDLRANLEIRRVINLCWLPCTNTSLISRLFADQKRLSHAAHTLKPAQIEQLLRPLHAPWTEADIPLLDEAAHLLGELPKQNQKQAGAQAAERLAHAESVLSAGFELSGIVSAEMLASRQQAQESESSVAMQAGRDRAWTYGHIVVDEAQELSPMMWRALLRRCPARSFTIVGDLDQQRIDHGARTWRKVLGPAAKFLQLEVVLETSYRTPASILKAAVEVFEATGRALAYPLKAVRDRKDALIVCPPTSKDSALELAVTQVHEALAALPSPDAGRVCLIVPETEINLPLWTQLLNEGDTRLQICTPQAAKGLEFDQVVLFDPHQILALSAGDLFVAMTRSTQQLRVIQVGIELEGLSAMTYTSPSAGAKEDQWLTN</sequence>
<evidence type="ECO:0000256" key="3">
    <source>
        <dbReference type="ARBA" id="ARBA00022806"/>
    </source>
</evidence>
<dbReference type="KEGG" id="avu:BK816_05735"/>
<evidence type="ECO:0000256" key="5">
    <source>
        <dbReference type="PROSITE-ProRule" id="PRU00560"/>
    </source>
</evidence>
<organism evidence="7 8">
    <name type="scientific">Boudabousia tangfeifanii</name>
    <dbReference type="NCBI Taxonomy" id="1912795"/>
    <lineage>
        <taxon>Bacteria</taxon>
        <taxon>Bacillati</taxon>
        <taxon>Actinomycetota</taxon>
        <taxon>Actinomycetes</taxon>
        <taxon>Actinomycetales</taxon>
        <taxon>Actinomycetaceae</taxon>
        <taxon>Boudabousia</taxon>
    </lineage>
</organism>
<dbReference type="GO" id="GO:0003677">
    <property type="term" value="F:DNA binding"/>
    <property type="evidence" value="ECO:0007669"/>
    <property type="project" value="InterPro"/>
</dbReference>
<protein>
    <recommendedName>
        <fullName evidence="6">UvrD-like helicase ATP-binding domain-containing protein</fullName>
    </recommendedName>
</protein>
<accession>A0A1D9MMW7</accession>
<evidence type="ECO:0000259" key="6">
    <source>
        <dbReference type="PROSITE" id="PS51198"/>
    </source>
</evidence>
<dbReference type="PANTHER" id="PTHR11070:SF45">
    <property type="entry name" value="DNA 3'-5' HELICASE"/>
    <property type="match status" value="1"/>
</dbReference>
<dbReference type="Pfam" id="PF13245">
    <property type="entry name" value="AAA_19"/>
    <property type="match status" value="1"/>
</dbReference>
<dbReference type="GO" id="GO:0000725">
    <property type="term" value="P:recombinational repair"/>
    <property type="evidence" value="ECO:0007669"/>
    <property type="project" value="TreeGrafter"/>
</dbReference>
<keyword evidence="3 5" id="KW-0347">Helicase</keyword>
<keyword evidence="2 5" id="KW-0378">Hydrolase</keyword>
<dbReference type="Gene3D" id="3.40.50.300">
    <property type="entry name" value="P-loop containing nucleotide triphosphate hydrolases"/>
    <property type="match status" value="2"/>
</dbReference>
<feature type="binding site" evidence="5">
    <location>
        <begin position="192"/>
        <end position="199"/>
    </location>
    <ligand>
        <name>ATP</name>
        <dbReference type="ChEBI" id="CHEBI:30616"/>
    </ligand>
</feature>
<dbReference type="EMBL" id="CP017812">
    <property type="protein sequence ID" value="AOZ73490.1"/>
    <property type="molecule type" value="Genomic_DNA"/>
</dbReference>
<dbReference type="SUPFAM" id="SSF52540">
    <property type="entry name" value="P-loop containing nucleoside triphosphate hydrolases"/>
    <property type="match status" value="1"/>
</dbReference>
<dbReference type="InterPro" id="IPR014016">
    <property type="entry name" value="UvrD-like_ATP-bd"/>
</dbReference>